<name>A0A565BEF3_9BRAS</name>
<dbReference type="InterPro" id="IPR050898">
    <property type="entry name" value="Plant_acyltransferase"/>
</dbReference>
<comment type="similarity">
    <text evidence="1">Belongs to the plant acyltransferase family.</text>
</comment>
<evidence type="ECO:0000313" key="2">
    <source>
        <dbReference type="EMBL" id="VVA99681.1"/>
    </source>
</evidence>
<dbReference type="PANTHER" id="PTHR31147:SF50">
    <property type="entry name" value="BNAA08G13330D PROTEIN"/>
    <property type="match status" value="1"/>
</dbReference>
<gene>
    <name evidence="2" type="ORF">ANE_LOCUS10126</name>
</gene>
<evidence type="ECO:0000313" key="3">
    <source>
        <dbReference type="Proteomes" id="UP000489600"/>
    </source>
</evidence>
<reference evidence="2" key="1">
    <citation type="submission" date="2019-07" db="EMBL/GenBank/DDBJ databases">
        <authorList>
            <person name="Dittberner H."/>
        </authorList>
    </citation>
    <scope>NUCLEOTIDE SEQUENCE [LARGE SCALE GENOMIC DNA]</scope>
</reference>
<dbReference type="InterPro" id="IPR023213">
    <property type="entry name" value="CAT-like_dom_sf"/>
</dbReference>
<accession>A0A565BEF3</accession>
<dbReference type="Pfam" id="PF02458">
    <property type="entry name" value="Transferase"/>
    <property type="match status" value="1"/>
</dbReference>
<proteinExistence type="inferred from homology"/>
<protein>
    <submittedName>
        <fullName evidence="2">Uncharacterized protein</fullName>
    </submittedName>
</protein>
<dbReference type="AlphaFoldDB" id="A0A565BEF3"/>
<keyword evidence="3" id="KW-1185">Reference proteome</keyword>
<organism evidence="2 3">
    <name type="scientific">Arabis nemorensis</name>
    <dbReference type="NCBI Taxonomy" id="586526"/>
    <lineage>
        <taxon>Eukaryota</taxon>
        <taxon>Viridiplantae</taxon>
        <taxon>Streptophyta</taxon>
        <taxon>Embryophyta</taxon>
        <taxon>Tracheophyta</taxon>
        <taxon>Spermatophyta</taxon>
        <taxon>Magnoliopsida</taxon>
        <taxon>eudicotyledons</taxon>
        <taxon>Gunneridae</taxon>
        <taxon>Pentapetalae</taxon>
        <taxon>rosids</taxon>
        <taxon>malvids</taxon>
        <taxon>Brassicales</taxon>
        <taxon>Brassicaceae</taxon>
        <taxon>Arabideae</taxon>
        <taxon>Arabis</taxon>
    </lineage>
</organism>
<comment type="caution">
    <text evidence="2">The sequence shown here is derived from an EMBL/GenBank/DDBJ whole genome shotgun (WGS) entry which is preliminary data.</text>
</comment>
<dbReference type="PANTHER" id="PTHR31147">
    <property type="entry name" value="ACYL TRANSFERASE 4"/>
    <property type="match status" value="1"/>
</dbReference>
<evidence type="ECO:0000256" key="1">
    <source>
        <dbReference type="ARBA" id="ARBA00009861"/>
    </source>
</evidence>
<sequence length="415" mass="46361">MYAYIYVFEANGKNQNDPISLLRKALSELLVYYYPLSGKLMRRKSDRMFQLVCNGEGVPFGVATADRDLRSLNYIENFADEVASQLVHELDVNFYSEIGCHPLSLQVTKFPCGGFTIGIAVTHAMCDGFGVATIFNALTELAGGKSEPSVLPVWQRERLVEKIDDEPALVPGADKDGLFANSPYMRSPDMVIQTVNIKAETIKKLKETVELEESFTTFEVICAYIWKSTSRALKLNLEGITVLNITVGIRHVTDPPIPEGYYGNAYIDVYIEITARELEESSISDIVKLVKKAKKTTLTKKYIEEELRNTERLMKEDVKFQGVTDGILLLTDLRNTGLFKSVDFGWNEPVNIWPLTPQQKASNLGLIMRPSKLDASMEGGAKIVMTLPREAMVTLSTEINDMNKLSFGETNGVIP</sequence>
<dbReference type="Gene3D" id="3.30.559.10">
    <property type="entry name" value="Chloramphenicol acetyltransferase-like domain"/>
    <property type="match status" value="2"/>
</dbReference>
<dbReference type="EMBL" id="CABITT030000003">
    <property type="protein sequence ID" value="VVA99681.1"/>
    <property type="molecule type" value="Genomic_DNA"/>
</dbReference>
<dbReference type="Proteomes" id="UP000489600">
    <property type="component" value="Unassembled WGS sequence"/>
</dbReference>
<dbReference type="OrthoDB" id="671439at2759"/>